<reference evidence="6 7" key="1">
    <citation type="submission" date="2020-02" db="EMBL/GenBank/DDBJ databases">
        <title>Draft genome sequence of Haematococcus lacustris strain NIES-144.</title>
        <authorList>
            <person name="Morimoto D."/>
            <person name="Nakagawa S."/>
            <person name="Yoshida T."/>
            <person name="Sawayama S."/>
        </authorList>
    </citation>
    <scope>NUCLEOTIDE SEQUENCE [LARGE SCALE GENOMIC DNA]</scope>
    <source>
        <strain evidence="6 7">NIES-144</strain>
    </source>
</reference>
<keyword evidence="2" id="KW-0547">Nucleotide-binding</keyword>
<dbReference type="InterPro" id="IPR049940">
    <property type="entry name" value="GluQ/Sye"/>
</dbReference>
<dbReference type="PANTHER" id="PTHR43311:SF1">
    <property type="entry name" value="GLUTAMYL-Q TRNA(ASP) SYNTHETASE"/>
    <property type="match status" value="1"/>
</dbReference>
<feature type="non-terminal residue" evidence="6">
    <location>
        <position position="1"/>
    </location>
</feature>
<comment type="caution">
    <text evidence="6">The sequence shown here is derived from an EMBL/GenBank/DDBJ whole genome shotgun (WGS) entry which is preliminary data.</text>
</comment>
<proteinExistence type="predicted"/>
<keyword evidence="7" id="KW-1185">Reference proteome</keyword>
<dbReference type="Gene3D" id="3.40.50.620">
    <property type="entry name" value="HUPs"/>
    <property type="match status" value="1"/>
</dbReference>
<organism evidence="6 7">
    <name type="scientific">Haematococcus lacustris</name>
    <name type="common">Green alga</name>
    <name type="synonym">Haematococcus pluvialis</name>
    <dbReference type="NCBI Taxonomy" id="44745"/>
    <lineage>
        <taxon>Eukaryota</taxon>
        <taxon>Viridiplantae</taxon>
        <taxon>Chlorophyta</taxon>
        <taxon>core chlorophytes</taxon>
        <taxon>Chlorophyceae</taxon>
        <taxon>CS clade</taxon>
        <taxon>Chlamydomonadales</taxon>
        <taxon>Haematococcaceae</taxon>
        <taxon>Haematococcus</taxon>
    </lineage>
</organism>
<dbReference type="GO" id="GO:0006424">
    <property type="term" value="P:glutamyl-tRNA aminoacylation"/>
    <property type="evidence" value="ECO:0007669"/>
    <property type="project" value="TreeGrafter"/>
</dbReference>
<dbReference type="AlphaFoldDB" id="A0A6A0AC07"/>
<dbReference type="GO" id="GO:0004818">
    <property type="term" value="F:glutamate-tRNA ligase activity"/>
    <property type="evidence" value="ECO:0007669"/>
    <property type="project" value="TreeGrafter"/>
</dbReference>
<evidence type="ECO:0000256" key="4">
    <source>
        <dbReference type="ARBA" id="ARBA00023146"/>
    </source>
</evidence>
<keyword evidence="1" id="KW-0436">Ligase</keyword>
<dbReference type="Proteomes" id="UP000485058">
    <property type="component" value="Unassembled WGS sequence"/>
</dbReference>
<dbReference type="SUPFAM" id="SSF52374">
    <property type="entry name" value="Nucleotidylyl transferase"/>
    <property type="match status" value="1"/>
</dbReference>
<dbReference type="EMBL" id="BLLF01004717">
    <property type="protein sequence ID" value="GFH30122.1"/>
    <property type="molecule type" value="Genomic_DNA"/>
</dbReference>
<evidence type="ECO:0000313" key="6">
    <source>
        <dbReference type="EMBL" id="GFH30122.1"/>
    </source>
</evidence>
<name>A0A6A0AC07_HAELA</name>
<evidence type="ECO:0000256" key="3">
    <source>
        <dbReference type="ARBA" id="ARBA00022840"/>
    </source>
</evidence>
<keyword evidence="3" id="KW-0067">ATP-binding</keyword>
<dbReference type="GO" id="GO:0005829">
    <property type="term" value="C:cytosol"/>
    <property type="evidence" value="ECO:0007669"/>
    <property type="project" value="TreeGrafter"/>
</dbReference>
<dbReference type="GO" id="GO:0005524">
    <property type="term" value="F:ATP binding"/>
    <property type="evidence" value="ECO:0007669"/>
    <property type="project" value="UniProtKB-KW"/>
</dbReference>
<evidence type="ECO:0000313" key="7">
    <source>
        <dbReference type="Proteomes" id="UP000485058"/>
    </source>
</evidence>
<accession>A0A6A0AC07</accession>
<feature type="domain" description="Glutamyl/glutaminyl-tRNA synthetase class Ib catalytic" evidence="5">
    <location>
        <begin position="8"/>
        <end position="55"/>
    </location>
</feature>
<feature type="non-terminal residue" evidence="6">
    <location>
        <position position="56"/>
    </location>
</feature>
<dbReference type="InterPro" id="IPR020058">
    <property type="entry name" value="Glu/Gln-tRNA-synth_Ib_cat-dom"/>
</dbReference>
<keyword evidence="4" id="KW-0030">Aminoacyl-tRNA synthetase</keyword>
<dbReference type="Pfam" id="PF00749">
    <property type="entry name" value="tRNA-synt_1c"/>
    <property type="match status" value="1"/>
</dbReference>
<dbReference type="PANTHER" id="PTHR43311">
    <property type="entry name" value="GLUTAMATE--TRNA LIGASE"/>
    <property type="match status" value="1"/>
</dbReference>
<sequence>QRFVAGRDFGDFVVWRGDDLPSYQLACVVDDAAMRITEVVRGADLLLSTARQLLLA</sequence>
<evidence type="ECO:0000256" key="1">
    <source>
        <dbReference type="ARBA" id="ARBA00022598"/>
    </source>
</evidence>
<evidence type="ECO:0000259" key="5">
    <source>
        <dbReference type="Pfam" id="PF00749"/>
    </source>
</evidence>
<protein>
    <submittedName>
        <fullName evidence="6">tRNA glutamyl-Q(34) synthetase GluQRS</fullName>
    </submittedName>
</protein>
<gene>
    <name evidence="6" type="ORF">HaLaN_28913</name>
</gene>
<dbReference type="InterPro" id="IPR014729">
    <property type="entry name" value="Rossmann-like_a/b/a_fold"/>
</dbReference>
<evidence type="ECO:0000256" key="2">
    <source>
        <dbReference type="ARBA" id="ARBA00022741"/>
    </source>
</evidence>